<evidence type="ECO:0000256" key="9">
    <source>
        <dbReference type="RuleBase" id="RU366031"/>
    </source>
</evidence>
<dbReference type="Gene3D" id="3.40.50.10090">
    <property type="match status" value="2"/>
</dbReference>
<dbReference type="OrthoDB" id="9787650at2"/>
<protein>
    <recommendedName>
        <fullName evidence="7 9">Uroporphyrinogen-III synthase</fullName>
        <ecNumber evidence="3 9">4.2.1.75</ecNumber>
    </recommendedName>
</protein>
<dbReference type="Pfam" id="PF02602">
    <property type="entry name" value="HEM4"/>
    <property type="match status" value="1"/>
</dbReference>
<dbReference type="NCBIfam" id="NF004585">
    <property type="entry name" value="PRK05928.2-2"/>
    <property type="match status" value="1"/>
</dbReference>
<evidence type="ECO:0000313" key="11">
    <source>
        <dbReference type="EMBL" id="KDN26547.1"/>
    </source>
</evidence>
<evidence type="ECO:0000256" key="7">
    <source>
        <dbReference type="ARBA" id="ARBA00040167"/>
    </source>
</evidence>
<dbReference type="RefSeq" id="WP_032553342.1">
    <property type="nucleotide sequence ID" value="NZ_JBEEBC010000002.1"/>
</dbReference>
<dbReference type="InterPro" id="IPR036108">
    <property type="entry name" value="4pyrrol_syn_uPrphyn_synt_sf"/>
</dbReference>
<evidence type="ECO:0000256" key="2">
    <source>
        <dbReference type="ARBA" id="ARBA00008133"/>
    </source>
</evidence>
<dbReference type="InterPro" id="IPR039793">
    <property type="entry name" value="UROS/Hem4"/>
</dbReference>
<feature type="domain" description="Tetrapyrrole biosynthesis uroporphyrinogen III synthase" evidence="10">
    <location>
        <begin position="17"/>
        <end position="225"/>
    </location>
</feature>
<dbReference type="GO" id="GO:0004852">
    <property type="term" value="F:uroporphyrinogen-III synthase activity"/>
    <property type="evidence" value="ECO:0007669"/>
    <property type="project" value="UniProtKB-UniRule"/>
</dbReference>
<dbReference type="InterPro" id="IPR003754">
    <property type="entry name" value="4pyrrol_synth_uPrphyn_synth"/>
</dbReference>
<comment type="pathway">
    <text evidence="1 9">Porphyrin-containing compound metabolism; protoporphyrin-IX biosynthesis; coproporphyrinogen-III from 5-aminolevulinate: step 3/4.</text>
</comment>
<proteinExistence type="inferred from homology"/>
<organism evidence="11 12">
    <name type="scientific">Vibrio fortis</name>
    <dbReference type="NCBI Taxonomy" id="212667"/>
    <lineage>
        <taxon>Bacteria</taxon>
        <taxon>Pseudomonadati</taxon>
        <taxon>Pseudomonadota</taxon>
        <taxon>Gammaproteobacteria</taxon>
        <taxon>Vibrionales</taxon>
        <taxon>Vibrionaceae</taxon>
        <taxon>Vibrio</taxon>
    </lineage>
</organism>
<keyword evidence="5 9" id="KW-0627">Porphyrin biosynthesis</keyword>
<evidence type="ECO:0000259" key="10">
    <source>
        <dbReference type="Pfam" id="PF02602"/>
    </source>
</evidence>
<dbReference type="EMBL" id="JFFR01000032">
    <property type="protein sequence ID" value="KDN26547.1"/>
    <property type="molecule type" value="Genomic_DNA"/>
</dbReference>
<dbReference type="GO" id="GO:0006782">
    <property type="term" value="P:protoporphyrinogen IX biosynthetic process"/>
    <property type="evidence" value="ECO:0007669"/>
    <property type="project" value="UniProtKB-UniRule"/>
</dbReference>
<dbReference type="GO" id="GO:0006780">
    <property type="term" value="P:uroporphyrinogen III biosynthetic process"/>
    <property type="evidence" value="ECO:0007669"/>
    <property type="project" value="UniProtKB-UniRule"/>
</dbReference>
<keyword evidence="4 9" id="KW-0456">Lyase</keyword>
<dbReference type="PANTHER" id="PTHR38042">
    <property type="entry name" value="UROPORPHYRINOGEN-III SYNTHASE, CHLOROPLASTIC"/>
    <property type="match status" value="1"/>
</dbReference>
<evidence type="ECO:0000256" key="5">
    <source>
        <dbReference type="ARBA" id="ARBA00023244"/>
    </source>
</evidence>
<comment type="caution">
    <text evidence="11">The sequence shown here is derived from an EMBL/GenBank/DDBJ whole genome shotgun (WGS) entry which is preliminary data.</text>
</comment>
<dbReference type="STRING" id="212667.VFDL14_08200"/>
<dbReference type="SUPFAM" id="SSF69618">
    <property type="entry name" value="HemD-like"/>
    <property type="match status" value="1"/>
</dbReference>
<gene>
    <name evidence="11" type="ORF">VFDL14_08200</name>
</gene>
<comment type="similarity">
    <text evidence="2 9">Belongs to the uroporphyrinogen-III synthase family.</text>
</comment>
<comment type="catalytic activity">
    <reaction evidence="8 9">
        <text>hydroxymethylbilane = uroporphyrinogen III + H2O</text>
        <dbReference type="Rhea" id="RHEA:18965"/>
        <dbReference type="ChEBI" id="CHEBI:15377"/>
        <dbReference type="ChEBI" id="CHEBI:57308"/>
        <dbReference type="ChEBI" id="CHEBI:57845"/>
        <dbReference type="EC" id="4.2.1.75"/>
    </reaction>
</comment>
<dbReference type="CDD" id="cd06578">
    <property type="entry name" value="HemD"/>
    <property type="match status" value="1"/>
</dbReference>
<evidence type="ECO:0000256" key="1">
    <source>
        <dbReference type="ARBA" id="ARBA00004772"/>
    </source>
</evidence>
<accession>A0A066UKY8</accession>
<dbReference type="Proteomes" id="UP000027219">
    <property type="component" value="Unassembled WGS sequence"/>
</dbReference>
<dbReference type="AlphaFoldDB" id="A0A066UKY8"/>
<dbReference type="UniPathway" id="UPA00251">
    <property type="reaction ID" value="UER00320"/>
</dbReference>
<dbReference type="EC" id="4.2.1.75" evidence="3 9"/>
<name>A0A066UKY8_9VIBR</name>
<dbReference type="PANTHER" id="PTHR38042:SF1">
    <property type="entry name" value="UROPORPHYRINOGEN-III SYNTHASE, CHLOROPLASTIC"/>
    <property type="match status" value="1"/>
</dbReference>
<evidence type="ECO:0000256" key="4">
    <source>
        <dbReference type="ARBA" id="ARBA00023239"/>
    </source>
</evidence>
<evidence type="ECO:0000256" key="3">
    <source>
        <dbReference type="ARBA" id="ARBA00013109"/>
    </source>
</evidence>
<evidence type="ECO:0000256" key="6">
    <source>
        <dbReference type="ARBA" id="ARBA00037589"/>
    </source>
</evidence>
<keyword evidence="12" id="KW-1185">Reference proteome</keyword>
<reference evidence="11 12" key="1">
    <citation type="submission" date="2014-02" db="EMBL/GenBank/DDBJ databases">
        <title>Vibrio fortis Dalian14 Genome Sequencing.</title>
        <authorList>
            <person name="Wang Y."/>
            <person name="Song L."/>
            <person name="Liu G."/>
            <person name="Ding J."/>
        </authorList>
    </citation>
    <scope>NUCLEOTIDE SEQUENCE [LARGE SCALE GENOMIC DNA]</scope>
    <source>
        <strain evidence="11 12">Dalian14</strain>
    </source>
</reference>
<evidence type="ECO:0000313" key="12">
    <source>
        <dbReference type="Proteomes" id="UP000027219"/>
    </source>
</evidence>
<comment type="function">
    <text evidence="6 9">Catalyzes cyclization of the linear tetrapyrrole, hydroxymethylbilane, to the macrocyclic uroporphyrinogen III.</text>
</comment>
<evidence type="ECO:0000256" key="8">
    <source>
        <dbReference type="ARBA" id="ARBA00048617"/>
    </source>
</evidence>
<sequence length="242" mass="27118">MTVLVTRPGLEGQALCQQLVDDGIAAIHHPLIRIVDNSPSKPLSDLLQTSDIIIAVSQHAVTSAQRILAQSNQSWPSSALYLGVGQKTAHILSKACKQKVNYPQVSDSEHLLRLPELRNVQDKAILILRGNGGRELIRESLVNQGARVSYCETYRREYIPINHHNTYPLWVEQKISKIVITSQEQLEYFTSNTPDEYSNWLFTRHLFVPSQRIAERAQQLGYSTVTNTTSATNPILLAALQP</sequence>